<keyword evidence="2" id="KW-1185">Reference proteome</keyword>
<proteinExistence type="predicted"/>
<organism evidence="1 2">
    <name type="scientific">Gigaspora margarita</name>
    <dbReference type="NCBI Taxonomy" id="4874"/>
    <lineage>
        <taxon>Eukaryota</taxon>
        <taxon>Fungi</taxon>
        <taxon>Fungi incertae sedis</taxon>
        <taxon>Mucoromycota</taxon>
        <taxon>Glomeromycotina</taxon>
        <taxon>Glomeromycetes</taxon>
        <taxon>Diversisporales</taxon>
        <taxon>Gigasporaceae</taxon>
        <taxon>Gigaspora</taxon>
    </lineage>
</organism>
<accession>A0ABN7XA05</accession>
<name>A0ABN7XA05_GIGMA</name>
<gene>
    <name evidence="1" type="ORF">GMARGA_LOCUS40676</name>
</gene>
<evidence type="ECO:0000313" key="2">
    <source>
        <dbReference type="Proteomes" id="UP000789901"/>
    </source>
</evidence>
<sequence length="43" mass="4843">KLDTRTFTPPEDQKFLAQKKQMAVNEAICNLEKGPILPILSSQ</sequence>
<dbReference type="EMBL" id="CAJVQB010105450">
    <property type="protein sequence ID" value="CAG8851322.1"/>
    <property type="molecule type" value="Genomic_DNA"/>
</dbReference>
<dbReference type="Proteomes" id="UP000789901">
    <property type="component" value="Unassembled WGS sequence"/>
</dbReference>
<evidence type="ECO:0000313" key="1">
    <source>
        <dbReference type="EMBL" id="CAG8851322.1"/>
    </source>
</evidence>
<feature type="non-terminal residue" evidence="1">
    <location>
        <position position="1"/>
    </location>
</feature>
<reference evidence="1 2" key="1">
    <citation type="submission" date="2021-06" db="EMBL/GenBank/DDBJ databases">
        <authorList>
            <person name="Kallberg Y."/>
            <person name="Tangrot J."/>
            <person name="Rosling A."/>
        </authorList>
    </citation>
    <scope>NUCLEOTIDE SEQUENCE [LARGE SCALE GENOMIC DNA]</scope>
    <source>
        <strain evidence="1 2">120-4 pot B 10/14</strain>
    </source>
</reference>
<feature type="non-terminal residue" evidence="1">
    <location>
        <position position="43"/>
    </location>
</feature>
<protein>
    <submittedName>
        <fullName evidence="1">26868_t:CDS:1</fullName>
    </submittedName>
</protein>
<comment type="caution">
    <text evidence="1">The sequence shown here is derived from an EMBL/GenBank/DDBJ whole genome shotgun (WGS) entry which is preliminary data.</text>
</comment>